<reference evidence="2" key="1">
    <citation type="journal article" date="2013" name="Lancet">
        <title>First case of E anophelis outbreak in an intensive-care unit.</title>
        <authorList>
            <person name="Teo J."/>
            <person name="Tan S.Y."/>
            <person name="Tay M."/>
            <person name="Ding Y."/>
            <person name="Kjelleberg S."/>
            <person name="Givskov M."/>
            <person name="Lin R.T."/>
            <person name="Yang L."/>
        </authorList>
    </citation>
    <scope>NUCLEOTIDE SEQUENCE [LARGE SCALE GENOMIC DNA]</scope>
    <source>
        <strain evidence="2">NUHP1</strain>
    </source>
</reference>
<feature type="transmembrane region" description="Helical" evidence="1">
    <location>
        <begin position="176"/>
        <end position="196"/>
    </location>
</feature>
<dbReference type="Proteomes" id="UP000028933">
    <property type="component" value="Chromosome"/>
</dbReference>
<evidence type="ECO:0000313" key="2">
    <source>
        <dbReference type="EMBL" id="AIL44934.1"/>
    </source>
</evidence>
<dbReference type="Pfam" id="PF12679">
    <property type="entry name" value="ABC2_membrane_2"/>
    <property type="match status" value="1"/>
</dbReference>
<proteinExistence type="predicted"/>
<dbReference type="STRING" id="1338011.BD94_1159"/>
<dbReference type="KEGG" id="eao:BD94_1159"/>
<feature type="transmembrane region" description="Helical" evidence="1">
    <location>
        <begin position="149"/>
        <end position="169"/>
    </location>
</feature>
<dbReference type="HOGENOM" id="CLU_086347_0_0_10"/>
<evidence type="ECO:0000313" key="3">
    <source>
        <dbReference type="Proteomes" id="UP000028933"/>
    </source>
</evidence>
<dbReference type="GO" id="GO:0005886">
    <property type="term" value="C:plasma membrane"/>
    <property type="evidence" value="ECO:0007669"/>
    <property type="project" value="UniProtKB-SubCell"/>
</dbReference>
<dbReference type="RefSeq" id="WP_009091414.1">
    <property type="nucleotide sequence ID" value="NZ_CP007547.1"/>
</dbReference>
<sequence>MKRLIAIEYYKNLTYRPFKVFTTLYFIILIALLFIGLVDIKFSEGFQINLKDQGIYNFPEIWNFTTWIVALLKIFLGLIIVFSICQEFTNRMFKQNTIDGLSREEFIGSKLLTIFIFTFISTLIVFGITLAIGLSYSESTQSELIFKEIFFIGHYFLKLFTFFSFLMFLSILLRKSIFVLLAAFMWWIAEAIFGGIESYSKFKGLNNEQAASVMHDSFFISKVLPLESMSQLIPNPVMRLKAMKIFGVPYKFEYPTESVIACIFWCILFVYGSYYILKKRDW</sequence>
<keyword evidence="1" id="KW-0812">Transmembrane</keyword>
<evidence type="ECO:0000256" key="1">
    <source>
        <dbReference type="SAM" id="Phobius"/>
    </source>
</evidence>
<feature type="transmembrane region" description="Helical" evidence="1">
    <location>
        <begin position="258"/>
        <end position="277"/>
    </location>
</feature>
<organism evidence="2 3">
    <name type="scientific">Elizabethkingia anophelis NUHP1</name>
    <dbReference type="NCBI Taxonomy" id="1338011"/>
    <lineage>
        <taxon>Bacteria</taxon>
        <taxon>Pseudomonadati</taxon>
        <taxon>Bacteroidota</taxon>
        <taxon>Flavobacteriia</taxon>
        <taxon>Flavobacteriales</taxon>
        <taxon>Weeksellaceae</taxon>
        <taxon>Elizabethkingia</taxon>
    </lineage>
</organism>
<feature type="transmembrane region" description="Helical" evidence="1">
    <location>
        <begin position="20"/>
        <end position="42"/>
    </location>
</feature>
<reference evidence="2" key="2">
    <citation type="journal article" date="2015" name="Genome Biol. Evol.">
        <title>Complete Genome Sequence and Transcriptomic Analysis of the Novel Pathogen Elizabethkingia anophelis in Response to Oxidative Stress.</title>
        <authorList>
            <person name="Li Y."/>
            <person name="Liu Y."/>
            <person name="Chew S.C."/>
            <person name="Tay M."/>
            <person name="Salido M.M."/>
            <person name="Teo J."/>
            <person name="Lauro F.M."/>
            <person name="Givskov M."/>
            <person name="Yang L."/>
        </authorList>
    </citation>
    <scope>NUCLEOTIDE SEQUENCE</scope>
    <source>
        <strain evidence="2">NUHP1</strain>
    </source>
</reference>
<keyword evidence="1" id="KW-0472">Membrane</keyword>
<dbReference type="EMBL" id="CP007547">
    <property type="protein sequence ID" value="AIL44934.1"/>
    <property type="molecule type" value="Genomic_DNA"/>
</dbReference>
<dbReference type="eggNOG" id="COG1277">
    <property type="taxonomic scope" value="Bacteria"/>
</dbReference>
<protein>
    <submittedName>
        <fullName evidence="2">Uncharacterized protein</fullName>
    </submittedName>
</protein>
<name>A0A077EFJ1_9FLAO</name>
<accession>A0A077EFJ1</accession>
<dbReference type="AlphaFoldDB" id="A0A077EFJ1"/>
<feature type="transmembrane region" description="Helical" evidence="1">
    <location>
        <begin position="111"/>
        <end position="137"/>
    </location>
</feature>
<dbReference type="GO" id="GO:0140359">
    <property type="term" value="F:ABC-type transporter activity"/>
    <property type="evidence" value="ECO:0007669"/>
    <property type="project" value="InterPro"/>
</dbReference>
<keyword evidence="1" id="KW-1133">Transmembrane helix</keyword>
<gene>
    <name evidence="2" type="ORF">BD94_1159</name>
</gene>
<dbReference type="GeneID" id="56686204"/>
<feature type="transmembrane region" description="Helical" evidence="1">
    <location>
        <begin position="62"/>
        <end position="85"/>
    </location>
</feature>